<dbReference type="EMBL" id="CAJPWZ010000192">
    <property type="protein sequence ID" value="CAG2187996.1"/>
    <property type="molecule type" value="Genomic_DNA"/>
</dbReference>
<comment type="subcellular location">
    <subcellularLocation>
        <location evidence="1">Secreted</location>
    </subcellularLocation>
</comment>
<keyword evidence="3 4" id="KW-0732">Signal</keyword>
<dbReference type="InterPro" id="IPR001073">
    <property type="entry name" value="C1q_dom"/>
</dbReference>
<dbReference type="GO" id="GO:0005576">
    <property type="term" value="C:extracellular region"/>
    <property type="evidence" value="ECO:0007669"/>
    <property type="project" value="UniProtKB-SubCell"/>
</dbReference>
<protein>
    <submittedName>
        <fullName evidence="6">C1QL</fullName>
    </submittedName>
</protein>
<dbReference type="Pfam" id="PF00386">
    <property type="entry name" value="C1q"/>
    <property type="match status" value="1"/>
</dbReference>
<dbReference type="PANTHER" id="PTHR22923">
    <property type="entry name" value="CEREBELLIN-RELATED"/>
    <property type="match status" value="1"/>
</dbReference>
<evidence type="ECO:0000256" key="4">
    <source>
        <dbReference type="SAM" id="SignalP"/>
    </source>
</evidence>
<feature type="signal peptide" evidence="4">
    <location>
        <begin position="1"/>
        <end position="20"/>
    </location>
</feature>
<evidence type="ECO:0000313" key="6">
    <source>
        <dbReference type="EMBL" id="CAG2187996.1"/>
    </source>
</evidence>
<organism evidence="6 7">
    <name type="scientific">Mytilus edulis</name>
    <name type="common">Blue mussel</name>
    <dbReference type="NCBI Taxonomy" id="6550"/>
    <lineage>
        <taxon>Eukaryota</taxon>
        <taxon>Metazoa</taxon>
        <taxon>Spiralia</taxon>
        <taxon>Lophotrochozoa</taxon>
        <taxon>Mollusca</taxon>
        <taxon>Bivalvia</taxon>
        <taxon>Autobranchia</taxon>
        <taxon>Pteriomorphia</taxon>
        <taxon>Mytilida</taxon>
        <taxon>Mytiloidea</taxon>
        <taxon>Mytilidae</taxon>
        <taxon>Mytilinae</taxon>
        <taxon>Mytilus</taxon>
    </lineage>
</organism>
<dbReference type="InterPro" id="IPR008983">
    <property type="entry name" value="Tumour_necrosis_fac-like_dom"/>
</dbReference>
<dbReference type="InterPro" id="IPR050822">
    <property type="entry name" value="Cerebellin_Synaptic_Org"/>
</dbReference>
<reference evidence="6" key="1">
    <citation type="submission" date="2021-03" db="EMBL/GenBank/DDBJ databases">
        <authorList>
            <person name="Bekaert M."/>
        </authorList>
    </citation>
    <scope>NUCLEOTIDE SEQUENCE</scope>
</reference>
<dbReference type="PANTHER" id="PTHR22923:SF116">
    <property type="entry name" value="C1Q DOMAIN-CONTAINING PROTEIN"/>
    <property type="match status" value="1"/>
</dbReference>
<evidence type="ECO:0000259" key="5">
    <source>
        <dbReference type="PROSITE" id="PS50871"/>
    </source>
</evidence>
<sequence>MFRTTVTVFILLMMMVKVESACDTELQNGLFQDLLNMMMKIKGSNQELSTCECQKKVPAIAFTASLSASKSIGPLETVKFDKVWTNAGKGYDPNSGIFTAPKKGFYQITATIASPSGKVFHASIWKNDEKTVGLYTGSGSIVLNLKKGDRVLIKHHNHTQVIYSDSYQYTMFSAFLISE</sequence>
<dbReference type="AlphaFoldDB" id="A0A8S3Q1M5"/>
<evidence type="ECO:0000313" key="7">
    <source>
        <dbReference type="Proteomes" id="UP000683360"/>
    </source>
</evidence>
<dbReference type="OrthoDB" id="6114751at2759"/>
<evidence type="ECO:0000256" key="2">
    <source>
        <dbReference type="ARBA" id="ARBA00022525"/>
    </source>
</evidence>
<feature type="chain" id="PRO_5035937314" evidence="4">
    <location>
        <begin position="21"/>
        <end position="179"/>
    </location>
</feature>
<proteinExistence type="predicted"/>
<evidence type="ECO:0000256" key="3">
    <source>
        <dbReference type="ARBA" id="ARBA00022729"/>
    </source>
</evidence>
<name>A0A8S3Q1M5_MYTED</name>
<comment type="caution">
    <text evidence="6">The sequence shown here is derived from an EMBL/GenBank/DDBJ whole genome shotgun (WGS) entry which is preliminary data.</text>
</comment>
<dbReference type="Gene3D" id="2.60.120.40">
    <property type="match status" value="1"/>
</dbReference>
<accession>A0A8S3Q1M5</accession>
<dbReference type="Proteomes" id="UP000683360">
    <property type="component" value="Unassembled WGS sequence"/>
</dbReference>
<evidence type="ECO:0000256" key="1">
    <source>
        <dbReference type="ARBA" id="ARBA00004613"/>
    </source>
</evidence>
<dbReference type="PROSITE" id="PS50871">
    <property type="entry name" value="C1Q"/>
    <property type="match status" value="1"/>
</dbReference>
<gene>
    <name evidence="6" type="ORF">MEDL_3394</name>
</gene>
<keyword evidence="7" id="KW-1185">Reference proteome</keyword>
<dbReference type="SUPFAM" id="SSF49842">
    <property type="entry name" value="TNF-like"/>
    <property type="match status" value="1"/>
</dbReference>
<keyword evidence="2" id="KW-0964">Secreted</keyword>
<feature type="domain" description="C1q" evidence="5">
    <location>
        <begin position="55"/>
        <end position="179"/>
    </location>
</feature>
<dbReference type="SMART" id="SM00110">
    <property type="entry name" value="C1Q"/>
    <property type="match status" value="1"/>
</dbReference>
<dbReference type="PRINTS" id="PR00007">
    <property type="entry name" value="COMPLEMNTC1Q"/>
</dbReference>